<sequence length="166" mass="18778">MEIQLGKMRIQLQGSASHSRSKSLAPAKSKRLLKKAYYSSRAFSAPPITLNIPVRYYKSPNFTRASHQSIIYSIHPWTDNLIYLNNPHSRILLHLVCIRIRTRNCSRDPFLIVNIAQRPYRLILTLLILGSCIPTLVLLHLAFLEMISRCGKGVEDIAVGNLGAEL</sequence>
<name>A0A2J6RVZ2_HYAVF</name>
<organism evidence="2 3">
    <name type="scientific">Hyaloscypha variabilis (strain UAMH 11265 / GT02V1 / F)</name>
    <name type="common">Meliniomyces variabilis</name>
    <dbReference type="NCBI Taxonomy" id="1149755"/>
    <lineage>
        <taxon>Eukaryota</taxon>
        <taxon>Fungi</taxon>
        <taxon>Dikarya</taxon>
        <taxon>Ascomycota</taxon>
        <taxon>Pezizomycotina</taxon>
        <taxon>Leotiomycetes</taxon>
        <taxon>Helotiales</taxon>
        <taxon>Hyaloscyphaceae</taxon>
        <taxon>Hyaloscypha</taxon>
        <taxon>Hyaloscypha variabilis</taxon>
    </lineage>
</organism>
<evidence type="ECO:0000256" key="1">
    <source>
        <dbReference type="SAM" id="Phobius"/>
    </source>
</evidence>
<keyword evidence="3" id="KW-1185">Reference proteome</keyword>
<keyword evidence="1" id="KW-0472">Membrane</keyword>
<gene>
    <name evidence="2" type="ORF">L207DRAFT_318461</name>
</gene>
<protein>
    <submittedName>
        <fullName evidence="2">Uncharacterized protein</fullName>
    </submittedName>
</protein>
<reference evidence="2 3" key="1">
    <citation type="submission" date="2016-04" db="EMBL/GenBank/DDBJ databases">
        <title>A degradative enzymes factory behind the ericoid mycorrhizal symbiosis.</title>
        <authorList>
            <consortium name="DOE Joint Genome Institute"/>
            <person name="Martino E."/>
            <person name="Morin E."/>
            <person name="Grelet G."/>
            <person name="Kuo A."/>
            <person name="Kohler A."/>
            <person name="Daghino S."/>
            <person name="Barry K."/>
            <person name="Choi C."/>
            <person name="Cichocki N."/>
            <person name="Clum A."/>
            <person name="Copeland A."/>
            <person name="Hainaut M."/>
            <person name="Haridas S."/>
            <person name="Labutti K."/>
            <person name="Lindquist E."/>
            <person name="Lipzen A."/>
            <person name="Khouja H.-R."/>
            <person name="Murat C."/>
            <person name="Ohm R."/>
            <person name="Olson A."/>
            <person name="Spatafora J."/>
            <person name="Veneault-Fourrey C."/>
            <person name="Henrissat B."/>
            <person name="Grigoriev I."/>
            <person name="Martin F."/>
            <person name="Perotto S."/>
        </authorList>
    </citation>
    <scope>NUCLEOTIDE SEQUENCE [LARGE SCALE GENOMIC DNA]</scope>
    <source>
        <strain evidence="2 3">F</strain>
    </source>
</reference>
<dbReference type="Proteomes" id="UP000235786">
    <property type="component" value="Unassembled WGS sequence"/>
</dbReference>
<dbReference type="AlphaFoldDB" id="A0A2J6RVZ2"/>
<accession>A0A2J6RVZ2</accession>
<feature type="transmembrane region" description="Helical" evidence="1">
    <location>
        <begin position="122"/>
        <end position="143"/>
    </location>
</feature>
<keyword evidence="1" id="KW-0812">Transmembrane</keyword>
<evidence type="ECO:0000313" key="2">
    <source>
        <dbReference type="EMBL" id="PMD42684.1"/>
    </source>
</evidence>
<keyword evidence="1" id="KW-1133">Transmembrane helix</keyword>
<proteinExistence type="predicted"/>
<evidence type="ECO:0000313" key="3">
    <source>
        <dbReference type="Proteomes" id="UP000235786"/>
    </source>
</evidence>
<dbReference type="EMBL" id="KZ613943">
    <property type="protein sequence ID" value="PMD42684.1"/>
    <property type="molecule type" value="Genomic_DNA"/>
</dbReference>